<dbReference type="InterPro" id="IPR023393">
    <property type="entry name" value="START-like_dom_sf"/>
</dbReference>
<evidence type="ECO:0000313" key="2">
    <source>
        <dbReference type="Proteomes" id="UP000649739"/>
    </source>
</evidence>
<comment type="caution">
    <text evidence="1">The sequence shown here is derived from an EMBL/GenBank/DDBJ whole genome shotgun (WGS) entry which is preliminary data.</text>
</comment>
<dbReference type="EMBL" id="BMQB01000012">
    <property type="protein sequence ID" value="GGK08177.1"/>
    <property type="molecule type" value="Genomic_DNA"/>
</dbReference>
<dbReference type="AlphaFoldDB" id="A0A8J3FCF3"/>
<dbReference type="Gene3D" id="3.30.530.20">
    <property type="match status" value="1"/>
</dbReference>
<keyword evidence="2" id="KW-1185">Reference proteome</keyword>
<accession>A0A8J3FCF3</accession>
<reference evidence="1" key="2">
    <citation type="submission" date="2020-09" db="EMBL/GenBank/DDBJ databases">
        <authorList>
            <person name="Sun Q."/>
            <person name="Ohkuma M."/>
        </authorList>
    </citation>
    <scope>NUCLEOTIDE SEQUENCE</scope>
    <source>
        <strain evidence="1">JCM 3090</strain>
    </source>
</reference>
<gene>
    <name evidence="1" type="ORF">GCM10010123_42660</name>
</gene>
<dbReference type="Proteomes" id="UP000649739">
    <property type="component" value="Unassembled WGS sequence"/>
</dbReference>
<reference evidence="1" key="1">
    <citation type="journal article" date="2014" name="Int. J. Syst. Evol. Microbiol.">
        <title>Complete genome sequence of Corynebacterium casei LMG S-19264T (=DSM 44701T), isolated from a smear-ripened cheese.</title>
        <authorList>
            <consortium name="US DOE Joint Genome Institute (JGI-PGF)"/>
            <person name="Walter F."/>
            <person name="Albersmeier A."/>
            <person name="Kalinowski J."/>
            <person name="Ruckert C."/>
        </authorList>
    </citation>
    <scope>NUCLEOTIDE SEQUENCE</scope>
    <source>
        <strain evidence="1">JCM 3090</strain>
    </source>
</reference>
<dbReference type="SUPFAM" id="SSF55961">
    <property type="entry name" value="Bet v1-like"/>
    <property type="match status" value="1"/>
</dbReference>
<name>A0A8J3FCF3_9ACTN</name>
<sequence>MPGKPRPFHVDTTIAAPHKAVWQALTEPALLGQWFGWEHPHLAAEIQHLFGDHLIAEPPVQLRFDDGSHLALLANGPRTTICAVMPGVAGPRPEVADSAEEGWRTFLAQLRFFLETQPPGTRRTVHLEATIVPADALAAVVGRPWLDSRHQRIVVDPAGHLLALVADHPISTPAAGPVALTVTTYGLDDARFDAVARRWRQRWSDAPDLTVTLADAAPYPSRAEPPFGEVSRPA</sequence>
<dbReference type="RefSeq" id="WP_189171986.1">
    <property type="nucleotide sequence ID" value="NZ_BMQB01000012.1"/>
</dbReference>
<proteinExistence type="predicted"/>
<organism evidence="1 2">
    <name type="scientific">Pilimelia anulata</name>
    <dbReference type="NCBI Taxonomy" id="53371"/>
    <lineage>
        <taxon>Bacteria</taxon>
        <taxon>Bacillati</taxon>
        <taxon>Actinomycetota</taxon>
        <taxon>Actinomycetes</taxon>
        <taxon>Micromonosporales</taxon>
        <taxon>Micromonosporaceae</taxon>
        <taxon>Pilimelia</taxon>
    </lineage>
</organism>
<evidence type="ECO:0000313" key="1">
    <source>
        <dbReference type="EMBL" id="GGK08177.1"/>
    </source>
</evidence>
<protein>
    <recommendedName>
        <fullName evidence="3">SRPBCC domain-containing protein</fullName>
    </recommendedName>
</protein>
<evidence type="ECO:0008006" key="3">
    <source>
        <dbReference type="Google" id="ProtNLM"/>
    </source>
</evidence>